<comment type="caution">
    <text evidence="1">The sequence shown here is derived from an EMBL/GenBank/DDBJ whole genome shotgun (WGS) entry which is preliminary data.</text>
</comment>
<dbReference type="Pfam" id="PF19939">
    <property type="entry name" value="DUF6401"/>
    <property type="match status" value="1"/>
</dbReference>
<reference evidence="2" key="1">
    <citation type="journal article" date="2019" name="Int. J. Syst. Evol. Microbiol.">
        <title>The Global Catalogue of Microorganisms (GCM) 10K type strain sequencing project: providing services to taxonomists for standard genome sequencing and annotation.</title>
        <authorList>
            <consortium name="The Broad Institute Genomics Platform"/>
            <consortium name="The Broad Institute Genome Sequencing Center for Infectious Disease"/>
            <person name="Wu L."/>
            <person name="Ma J."/>
        </authorList>
    </citation>
    <scope>NUCLEOTIDE SEQUENCE [LARGE SCALE GENOMIC DNA]</scope>
    <source>
        <strain evidence="2">IBRC-M 10906</strain>
    </source>
</reference>
<evidence type="ECO:0000313" key="1">
    <source>
        <dbReference type="EMBL" id="MFD2800731.1"/>
    </source>
</evidence>
<dbReference type="EMBL" id="JBHUOF010000021">
    <property type="protein sequence ID" value="MFD2800731.1"/>
    <property type="molecule type" value="Genomic_DNA"/>
</dbReference>
<dbReference type="RefSeq" id="WP_377390448.1">
    <property type="nucleotide sequence ID" value="NZ_JBHSAN010000024.1"/>
</dbReference>
<dbReference type="InterPro" id="IPR045647">
    <property type="entry name" value="DUF6401"/>
</dbReference>
<dbReference type="Proteomes" id="UP001597478">
    <property type="component" value="Unassembled WGS sequence"/>
</dbReference>
<evidence type="ECO:0000313" key="2">
    <source>
        <dbReference type="Proteomes" id="UP001597478"/>
    </source>
</evidence>
<keyword evidence="2" id="KW-1185">Reference proteome</keyword>
<organism evidence="1 2">
    <name type="scientific">Prauserella oleivorans</name>
    <dbReference type="NCBI Taxonomy" id="1478153"/>
    <lineage>
        <taxon>Bacteria</taxon>
        <taxon>Bacillati</taxon>
        <taxon>Actinomycetota</taxon>
        <taxon>Actinomycetes</taxon>
        <taxon>Pseudonocardiales</taxon>
        <taxon>Pseudonocardiaceae</taxon>
        <taxon>Prauserella</taxon>
    </lineage>
</organism>
<accession>A0ABW5WB34</accession>
<name>A0ABW5WB34_9PSEU</name>
<proteinExistence type="predicted"/>
<sequence length="133" mass="13653">MGWLLNVWQESAAKRELSALAERLGRAGLAIGSLAPGLLATIDQHAAAVRDILALSGAKVGAVELAGYARGILDAARESGWTPPEPGGPGDRDVPSAHNLDWVTLRLAAVCLLATAGTVAMATGGDVDPLLFF</sequence>
<protein>
    <submittedName>
        <fullName evidence="1">DUF6401 family natural product biosynthesis protein</fullName>
    </submittedName>
</protein>
<gene>
    <name evidence="1" type="ORF">ACFS2C_15155</name>
</gene>